<proteinExistence type="predicted"/>
<evidence type="ECO:0000259" key="3">
    <source>
        <dbReference type="PROSITE" id="PS50937"/>
    </source>
</evidence>
<dbReference type="Pfam" id="PF13411">
    <property type="entry name" value="MerR_1"/>
    <property type="match status" value="1"/>
</dbReference>
<dbReference type="PANTHER" id="PTHR30204">
    <property type="entry name" value="REDOX-CYCLING DRUG-SENSING TRANSCRIPTIONAL ACTIVATOR SOXR"/>
    <property type="match status" value="1"/>
</dbReference>
<dbReference type="RefSeq" id="WP_253874456.1">
    <property type="nucleotide sequence ID" value="NZ_BAABHM010000009.1"/>
</dbReference>
<keyword evidence="5" id="KW-1185">Reference proteome</keyword>
<keyword evidence="1" id="KW-0238">DNA-binding</keyword>
<dbReference type="PROSITE" id="PS50937">
    <property type="entry name" value="HTH_MERR_2"/>
    <property type="match status" value="1"/>
</dbReference>
<dbReference type="Proteomes" id="UP001500843">
    <property type="component" value="Unassembled WGS sequence"/>
</dbReference>
<dbReference type="Gene3D" id="1.10.1660.10">
    <property type="match status" value="1"/>
</dbReference>
<accession>A0ABP8X021</accession>
<protein>
    <submittedName>
        <fullName evidence="4">MerR family transcriptional regulator</fullName>
    </submittedName>
</protein>
<feature type="region of interest" description="Disordered" evidence="2">
    <location>
        <begin position="239"/>
        <end position="263"/>
    </location>
</feature>
<gene>
    <name evidence="4" type="ORF">GCM10023198_17080</name>
</gene>
<name>A0ABP8X021_9MICO</name>
<dbReference type="InterPro" id="IPR000551">
    <property type="entry name" value="MerR-type_HTH_dom"/>
</dbReference>
<evidence type="ECO:0000256" key="1">
    <source>
        <dbReference type="ARBA" id="ARBA00023125"/>
    </source>
</evidence>
<dbReference type="CDD" id="cd00592">
    <property type="entry name" value="HTH_MerR-like"/>
    <property type="match status" value="1"/>
</dbReference>
<dbReference type="EMBL" id="BAABHM010000009">
    <property type="protein sequence ID" value="GAA4697426.1"/>
    <property type="molecule type" value="Genomic_DNA"/>
</dbReference>
<dbReference type="InterPro" id="IPR047057">
    <property type="entry name" value="MerR_fam"/>
</dbReference>
<organism evidence="4 5">
    <name type="scientific">Promicromonospora umidemergens</name>
    <dbReference type="NCBI Taxonomy" id="629679"/>
    <lineage>
        <taxon>Bacteria</taxon>
        <taxon>Bacillati</taxon>
        <taxon>Actinomycetota</taxon>
        <taxon>Actinomycetes</taxon>
        <taxon>Micrococcales</taxon>
        <taxon>Promicromonosporaceae</taxon>
        <taxon>Promicromonospora</taxon>
    </lineage>
</organism>
<evidence type="ECO:0000313" key="5">
    <source>
        <dbReference type="Proteomes" id="UP001500843"/>
    </source>
</evidence>
<dbReference type="SMART" id="SM00422">
    <property type="entry name" value="HTH_MERR"/>
    <property type="match status" value="1"/>
</dbReference>
<comment type="caution">
    <text evidence="4">The sequence shown here is derived from an EMBL/GenBank/DDBJ whole genome shotgun (WGS) entry which is preliminary data.</text>
</comment>
<reference evidence="5" key="1">
    <citation type="journal article" date="2019" name="Int. J. Syst. Evol. Microbiol.">
        <title>The Global Catalogue of Microorganisms (GCM) 10K type strain sequencing project: providing services to taxonomists for standard genome sequencing and annotation.</title>
        <authorList>
            <consortium name="The Broad Institute Genomics Platform"/>
            <consortium name="The Broad Institute Genome Sequencing Center for Infectious Disease"/>
            <person name="Wu L."/>
            <person name="Ma J."/>
        </authorList>
    </citation>
    <scope>NUCLEOTIDE SEQUENCE [LARGE SCALE GENOMIC DNA]</scope>
    <source>
        <strain evidence="5">JCM 17975</strain>
    </source>
</reference>
<dbReference type="PANTHER" id="PTHR30204:SF93">
    <property type="entry name" value="HTH MERR-TYPE DOMAIN-CONTAINING PROTEIN"/>
    <property type="match status" value="1"/>
</dbReference>
<dbReference type="InterPro" id="IPR009061">
    <property type="entry name" value="DNA-bd_dom_put_sf"/>
</dbReference>
<dbReference type="SUPFAM" id="SSF46955">
    <property type="entry name" value="Putative DNA-binding domain"/>
    <property type="match status" value="1"/>
</dbReference>
<evidence type="ECO:0000256" key="2">
    <source>
        <dbReference type="SAM" id="MobiDB-lite"/>
    </source>
</evidence>
<feature type="domain" description="HTH merR-type" evidence="3">
    <location>
        <begin position="1"/>
        <end position="71"/>
    </location>
</feature>
<evidence type="ECO:0000313" key="4">
    <source>
        <dbReference type="EMBL" id="GAA4697426.1"/>
    </source>
</evidence>
<sequence length="263" mass="28852">MPWSTRELAELAGTTVNTVRHYHRVGLLDEPERRYNGYKLYGVGHLVSLLRIRRLADLGVPLSRIGDVNAGADHTPDALRDLDAELQASIERLTKARGEIAAILREQSPAHTPAGFASVASRLSEADSSMIHIYTQLYDEEALADVQKMAEADSGDLSADIDQLPADADEKTRRALVERLARTLRQNFIDYPWLTDPAAHLSKSGLVTAETFVEAVAELYNPAQLDVLVRANALAREQLPGGQADPNNADGLTQTKHQEGIEQ</sequence>